<organism evidence="2 3">
    <name type="scientific">Faecalibacterium gallinarum</name>
    <dbReference type="NCBI Taxonomy" id="2903556"/>
    <lineage>
        <taxon>Bacteria</taxon>
        <taxon>Bacillati</taxon>
        <taxon>Bacillota</taxon>
        <taxon>Clostridia</taxon>
        <taxon>Eubacteriales</taxon>
        <taxon>Oscillospiraceae</taxon>
        <taxon>Faecalibacterium</taxon>
    </lineage>
</organism>
<dbReference type="PANTHER" id="PTHR42867">
    <property type="entry name" value="MEMBRANE PROTEIN-RELATED"/>
    <property type="match status" value="1"/>
</dbReference>
<evidence type="ECO:0000313" key="3">
    <source>
        <dbReference type="Proteomes" id="UP001055185"/>
    </source>
</evidence>
<feature type="transmembrane region" description="Helical" evidence="1">
    <location>
        <begin position="111"/>
        <end position="131"/>
    </location>
</feature>
<keyword evidence="1" id="KW-0472">Membrane</keyword>
<gene>
    <name evidence="2" type="ORF">JCM17207_13110</name>
</gene>
<dbReference type="AlphaFoldDB" id="A0AA37IZW7"/>
<dbReference type="Proteomes" id="UP001055185">
    <property type="component" value="Unassembled WGS sequence"/>
</dbReference>
<accession>A0AA37IZW7</accession>
<name>A0AA37IZW7_9FIRM</name>
<dbReference type="PANTHER" id="PTHR42867:SF1">
    <property type="entry name" value="MEMBRANE PROTEIN-RELATED"/>
    <property type="match status" value="1"/>
</dbReference>
<evidence type="ECO:0000256" key="1">
    <source>
        <dbReference type="SAM" id="Phobius"/>
    </source>
</evidence>
<dbReference type="EMBL" id="BQKV01000041">
    <property type="protein sequence ID" value="GJN64686.1"/>
    <property type="molecule type" value="Genomic_DNA"/>
</dbReference>
<feature type="transmembrane region" description="Helical" evidence="1">
    <location>
        <begin position="151"/>
        <end position="169"/>
    </location>
</feature>
<reference evidence="2" key="1">
    <citation type="journal article" date="2022" name="Int. J. Syst. Evol. Microbiol.">
        <title>Genome-based, phenotypic and chemotaxonomic classification of Faecalibacterium strains: proposal of three novel species Faecalibacterium duncaniae sp. nov., Faecalibacterium hattorii sp. nov. and Faecalibacterium gallinarum sp. nov. .</title>
        <authorList>
            <person name="Sakamoto M."/>
            <person name="Sakurai N."/>
            <person name="Tanno H."/>
            <person name="Iino T."/>
            <person name="Ohkuma M."/>
            <person name="Endo A."/>
        </authorList>
    </citation>
    <scope>NUCLEOTIDE SEQUENCE</scope>
    <source>
        <strain evidence="2">JCM 17207</strain>
    </source>
</reference>
<feature type="transmembrane region" description="Helical" evidence="1">
    <location>
        <begin position="241"/>
        <end position="259"/>
    </location>
</feature>
<sequence length="313" mass="35017">MKKPECFKTSVGGQALLEGIMMRGPERICCAVRKPDGTIETKLEPTPRHTGLARLPLVRGVVSMIESLVMGYRYMMYSAQVSMGEEYDEAAEETAFEKWIGEHLGKKAEDLVLAAAAVVGGLGAILIFTVLPTLLVGGVGYFVELGRWPRVILEALFKVTIFLGYMVLISHMKEIHRVFEYHGAEHKTIACYEAGEELTVANIRKYTRFHPRCGTSFLILVVIVSVFLYSVLPWGSVGLRVLFKLLLLPLVMGISYELLKWCGRSDNLITNLVRQPGLWVQRLTVFEPDDSMIEVAIAAVTPVLPERREDGQW</sequence>
<keyword evidence="3" id="KW-1185">Reference proteome</keyword>
<proteinExistence type="predicted"/>
<comment type="caution">
    <text evidence="2">The sequence shown here is derived from an EMBL/GenBank/DDBJ whole genome shotgun (WGS) entry which is preliminary data.</text>
</comment>
<keyword evidence="1" id="KW-0812">Transmembrane</keyword>
<feature type="transmembrane region" description="Helical" evidence="1">
    <location>
        <begin position="213"/>
        <end position="235"/>
    </location>
</feature>
<dbReference type="Pfam" id="PF07136">
    <property type="entry name" value="DUF1385"/>
    <property type="match status" value="1"/>
</dbReference>
<evidence type="ECO:0000313" key="2">
    <source>
        <dbReference type="EMBL" id="GJN64686.1"/>
    </source>
</evidence>
<dbReference type="InterPro" id="IPR010787">
    <property type="entry name" value="DUF1385"/>
</dbReference>
<protein>
    <submittedName>
        <fullName evidence="2">Membrane protein</fullName>
    </submittedName>
</protein>
<dbReference type="RefSeq" id="WP_238316880.1">
    <property type="nucleotide sequence ID" value="NZ_BQKV01000041.1"/>
</dbReference>
<keyword evidence="1" id="KW-1133">Transmembrane helix</keyword>